<dbReference type="PROSITE" id="PS50850">
    <property type="entry name" value="MFS"/>
    <property type="match status" value="1"/>
</dbReference>
<feature type="region of interest" description="Disordered" evidence="6">
    <location>
        <begin position="13"/>
        <end position="52"/>
    </location>
</feature>
<reference evidence="9 10" key="1">
    <citation type="journal article" date="2020" name="Genomics">
        <title>Complete, high-quality genomes from long-read metagenomic sequencing of two wolf lichen thalli reveals enigmatic genome architecture.</title>
        <authorList>
            <person name="McKenzie S.K."/>
            <person name="Walston R.F."/>
            <person name="Allen J.L."/>
        </authorList>
    </citation>
    <scope>NUCLEOTIDE SEQUENCE [LARGE SCALE GENOMIC DNA]</scope>
    <source>
        <strain evidence="9">WasteWater1</strain>
    </source>
</reference>
<feature type="transmembrane region" description="Helical" evidence="7">
    <location>
        <begin position="320"/>
        <end position="342"/>
    </location>
</feature>
<proteinExistence type="predicted"/>
<keyword evidence="4 7" id="KW-1133">Transmembrane helix</keyword>
<accession>A0A8H6FFE3</accession>
<dbReference type="GO" id="GO:0005886">
    <property type="term" value="C:plasma membrane"/>
    <property type="evidence" value="ECO:0007669"/>
    <property type="project" value="TreeGrafter"/>
</dbReference>
<dbReference type="GO" id="GO:0010509">
    <property type="term" value="P:intracellular polyamine homeostasis"/>
    <property type="evidence" value="ECO:0007669"/>
    <property type="project" value="TreeGrafter"/>
</dbReference>
<keyword evidence="2" id="KW-0813">Transport</keyword>
<organism evidence="9 10">
    <name type="scientific">Letharia lupina</name>
    <dbReference type="NCBI Taxonomy" id="560253"/>
    <lineage>
        <taxon>Eukaryota</taxon>
        <taxon>Fungi</taxon>
        <taxon>Dikarya</taxon>
        <taxon>Ascomycota</taxon>
        <taxon>Pezizomycotina</taxon>
        <taxon>Lecanoromycetes</taxon>
        <taxon>OSLEUM clade</taxon>
        <taxon>Lecanoromycetidae</taxon>
        <taxon>Lecanorales</taxon>
        <taxon>Lecanorineae</taxon>
        <taxon>Parmeliaceae</taxon>
        <taxon>Letharia</taxon>
    </lineage>
</organism>
<dbReference type="Gene3D" id="1.20.1250.20">
    <property type="entry name" value="MFS general substrate transporter like domains"/>
    <property type="match status" value="1"/>
</dbReference>
<dbReference type="InterPro" id="IPR036259">
    <property type="entry name" value="MFS_trans_sf"/>
</dbReference>
<dbReference type="GeneID" id="59337377"/>
<dbReference type="Pfam" id="PF07690">
    <property type="entry name" value="MFS_1"/>
    <property type="match status" value="1"/>
</dbReference>
<evidence type="ECO:0000256" key="6">
    <source>
        <dbReference type="SAM" id="MobiDB-lite"/>
    </source>
</evidence>
<evidence type="ECO:0000313" key="10">
    <source>
        <dbReference type="Proteomes" id="UP000593566"/>
    </source>
</evidence>
<evidence type="ECO:0000256" key="4">
    <source>
        <dbReference type="ARBA" id="ARBA00022989"/>
    </source>
</evidence>
<feature type="compositionally biased region" description="Polar residues" evidence="6">
    <location>
        <begin position="13"/>
        <end position="36"/>
    </location>
</feature>
<dbReference type="PANTHER" id="PTHR23502:SF5">
    <property type="entry name" value="QUINIDINE RESISTANCE PROTEIN 3"/>
    <property type="match status" value="1"/>
</dbReference>
<evidence type="ECO:0000256" key="7">
    <source>
        <dbReference type="SAM" id="Phobius"/>
    </source>
</evidence>
<dbReference type="AlphaFoldDB" id="A0A8H6FFE3"/>
<feature type="compositionally biased region" description="Polar residues" evidence="6">
    <location>
        <begin position="43"/>
        <end position="52"/>
    </location>
</feature>
<keyword evidence="10" id="KW-1185">Reference proteome</keyword>
<dbReference type="InterPro" id="IPR020846">
    <property type="entry name" value="MFS_dom"/>
</dbReference>
<keyword evidence="3 7" id="KW-0812">Transmembrane</keyword>
<feature type="transmembrane region" description="Helical" evidence="7">
    <location>
        <begin position="354"/>
        <end position="376"/>
    </location>
</feature>
<feature type="transmembrane region" description="Helical" evidence="7">
    <location>
        <begin position="504"/>
        <end position="525"/>
    </location>
</feature>
<evidence type="ECO:0000256" key="1">
    <source>
        <dbReference type="ARBA" id="ARBA00004141"/>
    </source>
</evidence>
<feature type="transmembrane region" description="Helical" evidence="7">
    <location>
        <begin position="481"/>
        <end position="498"/>
    </location>
</feature>
<dbReference type="PANTHER" id="PTHR23502">
    <property type="entry name" value="MAJOR FACILITATOR SUPERFAMILY"/>
    <property type="match status" value="1"/>
</dbReference>
<evidence type="ECO:0000313" key="9">
    <source>
        <dbReference type="EMBL" id="KAF6226116.1"/>
    </source>
</evidence>
<feature type="transmembrane region" description="Helical" evidence="7">
    <location>
        <begin position="214"/>
        <end position="233"/>
    </location>
</feature>
<dbReference type="EMBL" id="JACCJB010000006">
    <property type="protein sequence ID" value="KAF6226116.1"/>
    <property type="molecule type" value="Genomic_DNA"/>
</dbReference>
<dbReference type="RefSeq" id="XP_037154669.1">
    <property type="nucleotide sequence ID" value="XM_037299843.1"/>
</dbReference>
<evidence type="ECO:0000256" key="3">
    <source>
        <dbReference type="ARBA" id="ARBA00022692"/>
    </source>
</evidence>
<dbReference type="GO" id="GO:0015203">
    <property type="term" value="F:polyamine transmembrane transporter activity"/>
    <property type="evidence" value="ECO:0007669"/>
    <property type="project" value="TreeGrafter"/>
</dbReference>
<gene>
    <name evidence="9" type="ORF">HO133_008982</name>
</gene>
<evidence type="ECO:0000256" key="5">
    <source>
        <dbReference type="ARBA" id="ARBA00023136"/>
    </source>
</evidence>
<protein>
    <recommendedName>
        <fullName evidence="8">Major facilitator superfamily (MFS) profile domain-containing protein</fullName>
    </recommendedName>
</protein>
<dbReference type="InterPro" id="IPR011701">
    <property type="entry name" value="MFS"/>
</dbReference>
<evidence type="ECO:0000256" key="2">
    <source>
        <dbReference type="ARBA" id="ARBA00022448"/>
    </source>
</evidence>
<feature type="transmembrane region" description="Helical" evidence="7">
    <location>
        <begin position="153"/>
        <end position="170"/>
    </location>
</feature>
<comment type="subcellular location">
    <subcellularLocation>
        <location evidence="1">Membrane</location>
        <topology evidence="1">Multi-pass membrane protein</topology>
    </subcellularLocation>
</comment>
<feature type="domain" description="Major facilitator superfamily (MFS) profile" evidence="8">
    <location>
        <begin position="87"/>
        <end position="529"/>
    </location>
</feature>
<dbReference type="FunFam" id="1.20.1250.20:FF:000172">
    <property type="entry name" value="MFS multidrug resistance transporter"/>
    <property type="match status" value="1"/>
</dbReference>
<feature type="transmembrane region" description="Helical" evidence="7">
    <location>
        <begin position="85"/>
        <end position="105"/>
    </location>
</feature>
<keyword evidence="5 7" id="KW-0472">Membrane</keyword>
<name>A0A8H6FFE3_9LECA</name>
<comment type="caution">
    <text evidence="9">The sequence shown here is derived from an EMBL/GenBank/DDBJ whole genome shotgun (WGS) entry which is preliminary data.</text>
</comment>
<dbReference type="SUPFAM" id="SSF103473">
    <property type="entry name" value="MFS general substrate transporter"/>
    <property type="match status" value="1"/>
</dbReference>
<feature type="transmembrane region" description="Helical" evidence="7">
    <location>
        <begin position="245"/>
        <end position="262"/>
    </location>
</feature>
<sequence length="541" mass="58742">MDTTFKDEVLPNASISEMNNMHSTPLTSQSKASTPNRGLKSPASETSTSMTPTIVPKAKRRGLLSQLTLISELENSKEYSRSIKWLITFTVSAGAAVITTGENIFYPSLQDTASDLHTSLNLADLTLSLSKIGIAFCPLWWSPFSEHLGRRTVYIVSFFLFVLWSVLAAISKNIGMLLAMRFLSASAASSFQSVGAGTVADMWEPKERGAAMGIYYMGNLGVGLVLGPLLGGILTETWGWRATQWFLAIYGGVVLVLIIFNLPETSPRQTIITVRLERSRSNSQTTENEPAPPTTRFNRGVVGDILIGPFHALEYLRFPAITITIYIASIAFGTTGLLNISYQSTFSRPPYSLSPTVVGCIYIPIGVGCLLGSVYGGKWSDSIMAREARNAGRYRNESEGGGLIYRPEDRVRENAWLGVGVFASLLIWYGWVVQQGVVWWVPMIAGFLFGASSMILFGLVTTMVTELLPNKPASGVALNSMGRNLFACVGFAIAQPLIDVMGNGWLFTAAGTVMLVTGTLAVEGLRRYGAGWREGMSGRIP</sequence>
<dbReference type="Proteomes" id="UP000593566">
    <property type="component" value="Unassembled WGS sequence"/>
</dbReference>
<evidence type="ECO:0000259" key="8">
    <source>
        <dbReference type="PROSITE" id="PS50850"/>
    </source>
</evidence>
<feature type="transmembrane region" description="Helical" evidence="7">
    <location>
        <begin position="414"/>
        <end position="431"/>
    </location>
</feature>
<feature type="transmembrane region" description="Helical" evidence="7">
    <location>
        <begin position="437"/>
        <end position="460"/>
    </location>
</feature>